<dbReference type="EMBL" id="FAUH01000019">
    <property type="protein sequence ID" value="CUU67202.1"/>
    <property type="molecule type" value="Genomic_DNA"/>
</dbReference>
<evidence type="ECO:0000256" key="5">
    <source>
        <dbReference type="HAMAP-Rule" id="MF_00470"/>
    </source>
</evidence>
<dbReference type="PANTHER" id="PTHR48073:SF2">
    <property type="entry name" value="O-SUCCINYLBENZOATE SYNTHASE"/>
    <property type="match status" value="1"/>
</dbReference>
<evidence type="ECO:0000313" key="7">
    <source>
        <dbReference type="EMBL" id="CUU67202.1"/>
    </source>
</evidence>
<dbReference type="PANTHER" id="PTHR48073">
    <property type="entry name" value="O-SUCCINYLBENZOATE SYNTHASE-RELATED"/>
    <property type="match status" value="1"/>
</dbReference>
<dbReference type="AlphaFoldDB" id="A0A0X2NNY1"/>
<organism evidence="7 9">
    <name type="scientific">Corynebacterium variabile</name>
    <dbReference type="NCBI Taxonomy" id="1727"/>
    <lineage>
        <taxon>Bacteria</taxon>
        <taxon>Bacillati</taxon>
        <taxon>Actinomycetota</taxon>
        <taxon>Actinomycetes</taxon>
        <taxon>Mycobacteriales</taxon>
        <taxon>Corynebacteriaceae</taxon>
        <taxon>Corynebacterium</taxon>
    </lineage>
</organism>
<dbReference type="UniPathway" id="UPA01057">
    <property type="reaction ID" value="UER00165"/>
</dbReference>
<dbReference type="SUPFAM" id="SSF51604">
    <property type="entry name" value="Enolase C-terminal domain-like"/>
    <property type="match status" value="1"/>
</dbReference>
<dbReference type="SFLD" id="SFLDG00180">
    <property type="entry name" value="muconate_cycloisomerase"/>
    <property type="match status" value="1"/>
</dbReference>
<keyword evidence="3 5" id="KW-0460">Magnesium</keyword>
<comment type="pathway">
    <text evidence="5">Quinol/quinone metabolism; menaquinone biosynthesis.</text>
</comment>
<dbReference type="InterPro" id="IPR036849">
    <property type="entry name" value="Enolase-like_C_sf"/>
</dbReference>
<dbReference type="OrthoDB" id="3725747at2"/>
<gene>
    <name evidence="5 8" type="primary">menC</name>
    <name evidence="8" type="ORF">CVA01_17570</name>
    <name evidence="7" type="ORF">CVAR292_02560</name>
</gene>
<feature type="active site" description="Proton donor" evidence="5">
    <location>
        <position position="120"/>
    </location>
</feature>
<evidence type="ECO:0000313" key="9">
    <source>
        <dbReference type="Proteomes" id="UP000182498"/>
    </source>
</evidence>
<keyword evidence="9" id="KW-1185">Reference proteome</keyword>
<dbReference type="EC" id="4.2.1.113" evidence="5"/>
<evidence type="ECO:0000313" key="8">
    <source>
        <dbReference type="EMBL" id="GEC86443.1"/>
    </source>
</evidence>
<evidence type="ECO:0000256" key="4">
    <source>
        <dbReference type="ARBA" id="ARBA00023239"/>
    </source>
</evidence>
<dbReference type="Proteomes" id="UP000182498">
    <property type="component" value="Unassembled WGS sequence"/>
</dbReference>
<protein>
    <recommendedName>
        <fullName evidence="5">o-succinylbenzoate synthase</fullName>
        <shortName evidence="5">OSB synthase</shortName>
        <shortName evidence="5">OSBS</shortName>
        <ecNumber evidence="5">4.2.1.113</ecNumber>
    </recommendedName>
    <alternativeName>
        <fullName evidence="5">4-(2'-carboxyphenyl)-4-oxybutyric acid synthase</fullName>
    </alternativeName>
    <alternativeName>
        <fullName evidence="5">o-succinylbenzoic acid synthase</fullName>
    </alternativeName>
</protein>
<reference evidence="9" key="1">
    <citation type="submission" date="2015-11" db="EMBL/GenBank/DDBJ databases">
        <authorList>
            <person name="Dugat-Bony E."/>
        </authorList>
    </citation>
    <scope>NUCLEOTIDE SEQUENCE [LARGE SCALE GENOMIC DNA]</scope>
    <source>
        <strain evidence="9">Mu292</strain>
    </source>
</reference>
<dbReference type="InterPro" id="IPR010196">
    <property type="entry name" value="OSB_synthase_MenC1"/>
</dbReference>
<feature type="domain" description="Mandelate racemase/muconate lactonizing enzyme C-terminal" evidence="6">
    <location>
        <begin position="101"/>
        <end position="200"/>
    </location>
</feature>
<dbReference type="Gene3D" id="3.20.20.120">
    <property type="entry name" value="Enolase-like C-terminal domain"/>
    <property type="match status" value="1"/>
</dbReference>
<feature type="active site" description="Proton acceptor" evidence="5">
    <location>
        <position position="233"/>
    </location>
</feature>
<proteinExistence type="inferred from homology"/>
<comment type="similarity">
    <text evidence="5">Belongs to the mandelate racemase/muconate lactonizing enzyme family. MenC type 1 subfamily.</text>
</comment>
<dbReference type="GO" id="GO:0000287">
    <property type="term" value="F:magnesium ion binding"/>
    <property type="evidence" value="ECO:0007669"/>
    <property type="project" value="UniProtKB-UniRule"/>
</dbReference>
<comment type="pathway">
    <text evidence="5">Quinol/quinone metabolism; 1,4-dihydroxy-2-naphthoate biosynthesis; 1,4-dihydroxy-2-naphthoate from chorismate: step 4/7.</text>
</comment>
<accession>A0A0X2NNY1</accession>
<dbReference type="InterPro" id="IPR029065">
    <property type="entry name" value="Enolase_C-like"/>
</dbReference>
<keyword evidence="1 5" id="KW-0474">Menaquinone biosynthesis</keyword>
<evidence type="ECO:0000259" key="6">
    <source>
        <dbReference type="SMART" id="SM00922"/>
    </source>
</evidence>
<evidence type="ECO:0000256" key="2">
    <source>
        <dbReference type="ARBA" id="ARBA00022723"/>
    </source>
</evidence>
<feature type="binding site" evidence="5">
    <location>
        <position position="209"/>
    </location>
    <ligand>
        <name>Mg(2+)</name>
        <dbReference type="ChEBI" id="CHEBI:18420"/>
    </ligand>
</feature>
<dbReference type="GO" id="GO:0009234">
    <property type="term" value="P:menaquinone biosynthetic process"/>
    <property type="evidence" value="ECO:0007669"/>
    <property type="project" value="UniProtKB-UniRule"/>
</dbReference>
<dbReference type="Pfam" id="PF13378">
    <property type="entry name" value="MR_MLE_C"/>
    <property type="match status" value="1"/>
</dbReference>
<keyword evidence="2 5" id="KW-0479">Metal-binding</keyword>
<dbReference type="SFLD" id="SFLDS00001">
    <property type="entry name" value="Enolase"/>
    <property type="match status" value="1"/>
</dbReference>
<dbReference type="NCBIfam" id="NF002782">
    <property type="entry name" value="PRK02901.1"/>
    <property type="match status" value="1"/>
</dbReference>
<reference evidence="8 10" key="3">
    <citation type="submission" date="2019-06" db="EMBL/GenBank/DDBJ databases">
        <title>Whole genome shotgun sequence of Corynebacterium variabile NBRC 15286.</title>
        <authorList>
            <person name="Hosoyama A."/>
            <person name="Uohara A."/>
            <person name="Ohji S."/>
            <person name="Ichikawa N."/>
        </authorList>
    </citation>
    <scope>NUCLEOTIDE SEQUENCE [LARGE SCALE GENOMIC DNA]</scope>
    <source>
        <strain evidence="8 10">NBRC 15286</strain>
    </source>
</reference>
<comment type="function">
    <text evidence="5">Converts 2-succinyl-6-hydroxy-2,4-cyclohexadiene-1-carboxylate (SHCHC) to 2-succinylbenzoate (OSB).</text>
</comment>
<evidence type="ECO:0000313" key="10">
    <source>
        <dbReference type="Proteomes" id="UP000319986"/>
    </source>
</evidence>
<dbReference type="InterPro" id="IPR013342">
    <property type="entry name" value="Mandelate_racemase_C"/>
</dbReference>
<dbReference type="EMBL" id="BJNT01000013">
    <property type="protein sequence ID" value="GEC86443.1"/>
    <property type="molecule type" value="Genomic_DNA"/>
</dbReference>
<dbReference type="Proteomes" id="UP000319986">
    <property type="component" value="Unassembled WGS sequence"/>
</dbReference>
<evidence type="ECO:0000256" key="3">
    <source>
        <dbReference type="ARBA" id="ARBA00022842"/>
    </source>
</evidence>
<feature type="binding site" evidence="5">
    <location>
        <position position="150"/>
    </location>
    <ligand>
        <name>Mg(2+)</name>
        <dbReference type="ChEBI" id="CHEBI:18420"/>
    </ligand>
</feature>
<name>A0A0X2NNY1_9CORY</name>
<dbReference type="RefSeq" id="WP_041630804.1">
    <property type="nucleotide sequence ID" value="NZ_BJNT01000013.1"/>
</dbReference>
<dbReference type="CDD" id="cd03320">
    <property type="entry name" value="OSBS"/>
    <property type="match status" value="1"/>
</dbReference>
<dbReference type="Pfam" id="PF18374">
    <property type="entry name" value="Enolase_like_N"/>
    <property type="match status" value="1"/>
</dbReference>
<dbReference type="SFLD" id="SFLDF00009">
    <property type="entry name" value="o-succinylbenzoate_synthase"/>
    <property type="match status" value="1"/>
</dbReference>
<keyword evidence="4 5" id="KW-0456">Lyase</keyword>
<dbReference type="SMART" id="SM00922">
    <property type="entry name" value="MR_MLE"/>
    <property type="match status" value="1"/>
</dbReference>
<comment type="cofactor">
    <cofactor evidence="5">
        <name>a divalent metal cation</name>
        <dbReference type="ChEBI" id="CHEBI:60240"/>
    </cofactor>
</comment>
<dbReference type="GeneID" id="82887887"/>
<dbReference type="UniPathway" id="UPA00079"/>
<sequence length="358" mass="38229">MSLHSLPSLSELTDRARVVTCPLRVPFRGVTEREIMLIEGPDGWVEWSPFLEYGPEEASRWLRSALLLGWDAESLRPAGSRVLPSVEVNATVPAVDVSADPDLVPALLDRYPGCTTVKVKVAQQGQTLADDVARVRAVREARPGIAVRVDANTGWSVDEAFAAAVALTDPSQGGGPLDYMEQPCATVEELAELRRRLGSRGMMVRIAADELIRKASDPLAAVQAGACDVAVLKAAPLGGVDHVRAIAEEVGRYGVAVTVSSALESAVGMYAGLLAVATLPGYEDDDEMVVHPQAAGLATGSLYAEEVCAPRQIVDGRLAVEQCVPEDARLDALASPAARRDWWFDRLAASYQVLAETH</sequence>
<comment type="catalytic activity">
    <reaction evidence="5">
        <text>(1R,6R)-6-hydroxy-2-succinyl-cyclohexa-2,4-diene-1-carboxylate = 2-succinylbenzoate + H2O</text>
        <dbReference type="Rhea" id="RHEA:10196"/>
        <dbReference type="ChEBI" id="CHEBI:15377"/>
        <dbReference type="ChEBI" id="CHEBI:18325"/>
        <dbReference type="ChEBI" id="CHEBI:58689"/>
        <dbReference type="EC" id="4.2.1.113"/>
    </reaction>
</comment>
<dbReference type="GO" id="GO:0043748">
    <property type="term" value="F:O-succinylbenzoate synthase activity"/>
    <property type="evidence" value="ECO:0007669"/>
    <property type="project" value="UniProtKB-EC"/>
</dbReference>
<reference evidence="7" key="2">
    <citation type="submission" date="2015-11" db="EMBL/GenBank/DDBJ databases">
        <authorList>
            <person name="Zhang Y."/>
            <person name="Guo Z."/>
        </authorList>
    </citation>
    <scope>NUCLEOTIDE SEQUENCE [LARGE SCALE GENOMIC DNA]</scope>
    <source>
        <strain evidence="7">Mu292</strain>
    </source>
</reference>
<feature type="binding site" evidence="5">
    <location>
        <position position="181"/>
    </location>
    <ligand>
        <name>Mg(2+)</name>
        <dbReference type="ChEBI" id="CHEBI:18420"/>
    </ligand>
</feature>
<evidence type="ECO:0000256" key="1">
    <source>
        <dbReference type="ARBA" id="ARBA00022428"/>
    </source>
</evidence>
<dbReference type="HAMAP" id="MF_00470">
    <property type="entry name" value="MenC_1"/>
    <property type="match status" value="1"/>
</dbReference>